<feature type="domain" description="C2H2-type" evidence="5">
    <location>
        <begin position="885"/>
        <end position="912"/>
    </location>
</feature>
<feature type="compositionally biased region" description="Polar residues" evidence="4">
    <location>
        <begin position="1265"/>
        <end position="1275"/>
    </location>
</feature>
<evidence type="ECO:0000313" key="8">
    <source>
        <dbReference type="Proteomes" id="UP001159427"/>
    </source>
</evidence>
<evidence type="ECO:0000256" key="2">
    <source>
        <dbReference type="ARBA" id="ARBA00023163"/>
    </source>
</evidence>
<feature type="domain" description="C2H2-type" evidence="5">
    <location>
        <begin position="1321"/>
        <end position="1348"/>
    </location>
</feature>
<feature type="compositionally biased region" description="Polar residues" evidence="4">
    <location>
        <begin position="51"/>
        <end position="63"/>
    </location>
</feature>
<dbReference type="InterPro" id="IPR013087">
    <property type="entry name" value="Znf_C2H2_type"/>
</dbReference>
<accession>A0ABN8LGS9</accession>
<evidence type="ECO:0000259" key="6">
    <source>
        <dbReference type="PROSITE" id="PS50280"/>
    </source>
</evidence>
<feature type="region of interest" description="Disordered" evidence="4">
    <location>
        <begin position="299"/>
        <end position="334"/>
    </location>
</feature>
<evidence type="ECO:0000259" key="5">
    <source>
        <dbReference type="PROSITE" id="PS50157"/>
    </source>
</evidence>
<protein>
    <recommendedName>
        <fullName evidence="9">Histone-lysine N-methyltransferase PRDM6</fullName>
    </recommendedName>
</protein>
<feature type="domain" description="SET" evidence="6">
    <location>
        <begin position="546"/>
        <end position="662"/>
    </location>
</feature>
<feature type="domain" description="C2H2-type" evidence="5">
    <location>
        <begin position="384"/>
        <end position="411"/>
    </location>
</feature>
<feature type="domain" description="SET" evidence="6">
    <location>
        <begin position="101"/>
        <end position="217"/>
    </location>
</feature>
<dbReference type="Gene3D" id="3.30.160.60">
    <property type="entry name" value="Classic Zinc Finger"/>
    <property type="match status" value="7"/>
</dbReference>
<feature type="region of interest" description="Disordered" evidence="4">
    <location>
        <begin position="712"/>
        <end position="784"/>
    </location>
</feature>
<reference evidence="7 8" key="1">
    <citation type="submission" date="2022-05" db="EMBL/GenBank/DDBJ databases">
        <authorList>
            <consortium name="Genoscope - CEA"/>
            <person name="William W."/>
        </authorList>
    </citation>
    <scope>NUCLEOTIDE SEQUENCE [LARGE SCALE GENOMIC DNA]</scope>
</reference>
<dbReference type="EMBL" id="CALNXI010000012">
    <property type="protein sequence ID" value="CAH3014631.1"/>
    <property type="molecule type" value="Genomic_DNA"/>
</dbReference>
<dbReference type="PROSITE" id="PS00028">
    <property type="entry name" value="ZINC_FINGER_C2H2_1"/>
    <property type="match status" value="5"/>
</dbReference>
<dbReference type="SUPFAM" id="SSF57667">
    <property type="entry name" value="beta-beta-alpha zinc fingers"/>
    <property type="match status" value="5"/>
</dbReference>
<feature type="region of interest" description="Disordered" evidence="4">
    <location>
        <begin position="1207"/>
        <end position="1312"/>
    </location>
</feature>
<keyword evidence="2" id="KW-0804">Transcription</keyword>
<evidence type="ECO:0000256" key="4">
    <source>
        <dbReference type="SAM" id="MobiDB-lite"/>
    </source>
</evidence>
<feature type="compositionally biased region" description="Low complexity" evidence="4">
    <location>
        <begin position="1251"/>
        <end position="1264"/>
    </location>
</feature>
<feature type="domain" description="C2H2-type" evidence="5">
    <location>
        <begin position="829"/>
        <end position="856"/>
    </location>
</feature>
<feature type="domain" description="SET" evidence="6">
    <location>
        <begin position="1067"/>
        <end position="1182"/>
    </location>
</feature>
<dbReference type="PANTHER" id="PTHR16515:SF22">
    <property type="entry name" value="HISTONE-LYSINE N-METHYLTRANSFERASE PRDM6-RELATED"/>
    <property type="match status" value="1"/>
</dbReference>
<proteinExistence type="predicted"/>
<dbReference type="SMART" id="SM00355">
    <property type="entry name" value="ZnF_C2H2"/>
    <property type="match status" value="10"/>
</dbReference>
<keyword evidence="3" id="KW-0479">Metal-binding</keyword>
<feature type="domain" description="C2H2-type" evidence="5">
    <location>
        <begin position="857"/>
        <end position="884"/>
    </location>
</feature>
<gene>
    <name evidence="7" type="ORF">PEVE_00003304</name>
</gene>
<comment type="caution">
    <text evidence="7">The sequence shown here is derived from an EMBL/GenBank/DDBJ whole genome shotgun (WGS) entry which is preliminary data.</text>
</comment>
<evidence type="ECO:0000256" key="1">
    <source>
        <dbReference type="ARBA" id="ARBA00023015"/>
    </source>
</evidence>
<dbReference type="PANTHER" id="PTHR16515">
    <property type="entry name" value="PR DOMAIN ZINC FINGER PROTEIN"/>
    <property type="match status" value="1"/>
</dbReference>
<feature type="region of interest" description="Disordered" evidence="4">
    <location>
        <begin position="45"/>
        <end position="84"/>
    </location>
</feature>
<organism evidence="7 8">
    <name type="scientific">Porites evermanni</name>
    <dbReference type="NCBI Taxonomy" id="104178"/>
    <lineage>
        <taxon>Eukaryota</taxon>
        <taxon>Metazoa</taxon>
        <taxon>Cnidaria</taxon>
        <taxon>Anthozoa</taxon>
        <taxon>Hexacorallia</taxon>
        <taxon>Scleractinia</taxon>
        <taxon>Fungiina</taxon>
        <taxon>Poritidae</taxon>
        <taxon>Porites</taxon>
    </lineage>
</organism>
<dbReference type="SMART" id="SM00317">
    <property type="entry name" value="SET"/>
    <property type="match status" value="3"/>
</dbReference>
<dbReference type="InterPro" id="IPR036236">
    <property type="entry name" value="Znf_C2H2_sf"/>
</dbReference>
<evidence type="ECO:0008006" key="9">
    <source>
        <dbReference type="Google" id="ProtNLM"/>
    </source>
</evidence>
<dbReference type="PROSITE" id="PS50280">
    <property type="entry name" value="SET"/>
    <property type="match status" value="3"/>
</dbReference>
<dbReference type="Pfam" id="PF21549">
    <property type="entry name" value="PRDM2_PR"/>
    <property type="match status" value="3"/>
</dbReference>
<feature type="compositionally biased region" description="Polar residues" evidence="4">
    <location>
        <begin position="70"/>
        <end position="84"/>
    </location>
</feature>
<feature type="domain" description="C2H2-type" evidence="5">
    <location>
        <begin position="356"/>
        <end position="383"/>
    </location>
</feature>
<keyword evidence="3" id="KW-0862">Zinc</keyword>
<dbReference type="Gene3D" id="2.170.270.10">
    <property type="entry name" value="SET domain"/>
    <property type="match status" value="3"/>
</dbReference>
<keyword evidence="3" id="KW-0863">Zinc-finger</keyword>
<dbReference type="InterPro" id="IPR001214">
    <property type="entry name" value="SET_dom"/>
</dbReference>
<feature type="domain" description="C2H2-type" evidence="5">
    <location>
        <begin position="1377"/>
        <end position="1404"/>
    </location>
</feature>
<dbReference type="PROSITE" id="PS50157">
    <property type="entry name" value="ZINC_FINGER_C2H2_2"/>
    <property type="match status" value="10"/>
</dbReference>
<evidence type="ECO:0000313" key="7">
    <source>
        <dbReference type="EMBL" id="CAH3014631.1"/>
    </source>
</evidence>
<feature type="compositionally biased region" description="Basic and acidic residues" evidence="4">
    <location>
        <begin position="319"/>
        <end position="334"/>
    </location>
</feature>
<feature type="domain" description="C2H2-type" evidence="5">
    <location>
        <begin position="913"/>
        <end position="940"/>
    </location>
</feature>
<feature type="compositionally biased region" description="Basic and acidic residues" evidence="4">
    <location>
        <begin position="1225"/>
        <end position="1235"/>
    </location>
</feature>
<dbReference type="Pfam" id="PF00096">
    <property type="entry name" value="zf-C2H2"/>
    <property type="match status" value="4"/>
</dbReference>
<keyword evidence="1" id="KW-0805">Transcription regulation</keyword>
<dbReference type="InterPro" id="IPR050331">
    <property type="entry name" value="Zinc_finger"/>
</dbReference>
<sequence>MEEISPQSGVSSPNLKEQITRQVLQYVLYGKNSVQMVNTHETNIKSKLVNDESSQQEQRSKTVTKLMENSDPNATTETDNTHAQSEKASINLSYAIASFPNEVSLCVSSIPGTVFGVCAKQHIPVGTWIGPYEGKRVCPDDVTVDMNTSHMWEIYEKGKLAYFLDGSDKNTSSWMRFIRCARHKQEQNLLAFQHNKDVFYRAFRDIPRGCELLVWYEDSYIKHMGIPFGIADRSSPLHFTGRNDIRGHVWRYSRISVIDKVFGKKGQCPKQLYNYNRYTARGRSGCARVAIQRLNKRFKDQQESDSDSLIHNEANVRPSLDRADNGRKLNTRKNELTPHRKLFDEVIDTSGENGEFKCGQCKIIFTQRSLLNSHLCSRMPCKPYRCGHCQEAFAQPKELRMHSVVHVSEKPFNEISLSVMAVFSTFLATKKIASTIETQAPSRPSFISSKVKPQSEGKNPRYFAFTEKDLYNCLHQKSGNVEPIDSEEARGKKLEENSLRKDTRSSFCRTCNKVYAICCPIHPSYKSTDSDSNLDWDSYAIKSFPDVVQLCKSSVPGKTYGVCARQHIPVGTWIGPYEGRRVAPDAIKPDMDSDYLWEIYKDGRLMYYLDATDEESSSWMRFIKCARHRNEQNLFAFQYCGNIYYRAFKEIPIGTELLVWYEDIYPQYFGIPISIHDLNSMGSRSYPVVEASYQDGQKVSSMTTPISVTATEATQHTSAPSHRKSPHHAPVSPKQRSRLSPGLTEREVYARKQTQQETTFKRKHEENDSTGIPKKFKSQQSSKNMTDGHKEMLLQLEEARLKDKKDLPCEWPRVADGEFILENGEPKIWHCGQCDKSFAQRGLLQMHSCTKNTKRPYQCGHCAQEFAHPNELRTHAVIHSGKKPFKCGFCARTFAGATTLNNHVRTHTGERPFSCNKCHRSFSQASQLSKHKRSLYDLLPAISELSFKNNPPRTIQMSSLFSEETKRRLEVNLLSQLAMPVNFEAEPHQEGRSRMFSDNEVFSFLYGKTRPQAVNKDVVSAQSVTQASNTDCDFCRTMPHGSCPMHRHPSPLLPEKALTYAVTSIPPACKLRASNVGKGYGVFINQNIPLGTWIGPYEGTRIRPSDVTRNMDTSHMWEIYEGNTLSHYIDGSDENVASWMRFIRCARHKEEQNLFSFQYNGNIYYRAFKDIPCGTELLVWYDEKYPMYMGIPLGMEVGAVYVPTTTTTTAQHQPERQQNATALQRSDRSLDKESPPIKPQDTAGQYSNTATSSRLTPSTSPSRSYQDSRSPQADSKNLPPLIPTKSLPKRSASVDSLPPDQRTPTSNEPNSHFQLSELTSWQCQQCHKTFTQRVALQMHVCQSQPTKPFQCGQCGSTFNNSSELRTHVVSHTTERPFKCGFCSRTFVGATTLNNHVRTHMGQKPFSCEKCGKAFSQAMHLARHACELSSGSSGIESVVPHPLTS</sequence>
<dbReference type="InterPro" id="IPR046341">
    <property type="entry name" value="SET_dom_sf"/>
</dbReference>
<dbReference type="SUPFAM" id="SSF82199">
    <property type="entry name" value="SET domain"/>
    <property type="match status" value="3"/>
</dbReference>
<feature type="compositionally biased region" description="Polar residues" evidence="4">
    <location>
        <begin position="1210"/>
        <end position="1224"/>
    </location>
</feature>
<name>A0ABN8LGS9_9CNID</name>
<keyword evidence="8" id="KW-1185">Reference proteome</keyword>
<feature type="compositionally biased region" description="Polar residues" evidence="4">
    <location>
        <begin position="1302"/>
        <end position="1312"/>
    </location>
</feature>
<dbReference type="Proteomes" id="UP001159427">
    <property type="component" value="Unassembled WGS sequence"/>
</dbReference>
<evidence type="ECO:0000256" key="3">
    <source>
        <dbReference type="PROSITE-ProRule" id="PRU00042"/>
    </source>
</evidence>
<feature type="domain" description="C2H2-type" evidence="5">
    <location>
        <begin position="1349"/>
        <end position="1376"/>
    </location>
</feature>
<feature type="domain" description="C2H2-type" evidence="5">
    <location>
        <begin position="1405"/>
        <end position="1433"/>
    </location>
</feature>